<dbReference type="SUPFAM" id="SSF75217">
    <property type="entry name" value="alpha/beta knot"/>
    <property type="match status" value="1"/>
</dbReference>
<keyword evidence="1" id="KW-0489">Methyltransferase</keyword>
<dbReference type="EMBL" id="JAHCVK010000007">
    <property type="protein sequence ID" value="MBT0654062.1"/>
    <property type="molecule type" value="Genomic_DNA"/>
</dbReference>
<evidence type="ECO:0000313" key="4">
    <source>
        <dbReference type="EMBL" id="MBT0654062.1"/>
    </source>
</evidence>
<dbReference type="InterPro" id="IPR029026">
    <property type="entry name" value="tRNA_m1G_MTases_N"/>
</dbReference>
<dbReference type="PANTHER" id="PTHR46429">
    <property type="entry name" value="23S RRNA (GUANOSINE-2'-O-)-METHYLTRANSFERASE RLMB"/>
    <property type="match status" value="1"/>
</dbReference>
<comment type="caution">
    <text evidence="4">The sequence shown here is derived from an EMBL/GenBank/DDBJ whole genome shotgun (WGS) entry which is preliminary data.</text>
</comment>
<dbReference type="NCBIfam" id="TIGR00186">
    <property type="entry name" value="rRNA_methyl_3"/>
    <property type="match status" value="1"/>
</dbReference>
<dbReference type="Gene3D" id="3.30.1330.30">
    <property type="match status" value="1"/>
</dbReference>
<dbReference type="CDD" id="cd18103">
    <property type="entry name" value="SpoU-like_RlmB"/>
    <property type="match status" value="1"/>
</dbReference>
<dbReference type="PANTHER" id="PTHR46429:SF1">
    <property type="entry name" value="23S RRNA (GUANOSINE-2'-O-)-METHYLTRANSFERASE RLMB"/>
    <property type="match status" value="1"/>
</dbReference>
<dbReference type="Gene3D" id="3.40.1280.10">
    <property type="match status" value="1"/>
</dbReference>
<dbReference type="Pfam" id="PF00588">
    <property type="entry name" value="SpoU_methylase"/>
    <property type="match status" value="1"/>
</dbReference>
<keyword evidence="5" id="KW-1185">Reference proteome</keyword>
<dbReference type="InterPro" id="IPR004441">
    <property type="entry name" value="rRNA_MeTrfase_TrmH"/>
</dbReference>
<sequence length="251" mass="26628">MSDEMIYGMNPVLEALRGSRRAFELFVASGANDRRLENLLKLAAEKSVPVRQREKRDLARLCGTEHHQGVALRVEGFPYADLADLLDNWRIAGTSGLVLVLDGIQDPHNLGALIRTAACAGANGVIIPRDRAAAVTPTVEKSSAGAVETIPIAQVTNIAQTLAEFKEAGFWIYGASGESAEPVYGQDLTGNVALVIGSEGEGLRPLVRKMCDLLVAIPLQGGVSSLNASVAGGVLMFEVVRQRLAAAQKKA</sequence>
<dbReference type="InterPro" id="IPR029064">
    <property type="entry name" value="Ribosomal_eL30-like_sf"/>
</dbReference>
<dbReference type="SMART" id="SM00967">
    <property type="entry name" value="SpoU_sub_bind"/>
    <property type="match status" value="1"/>
</dbReference>
<evidence type="ECO:0000256" key="1">
    <source>
        <dbReference type="ARBA" id="ARBA00022603"/>
    </source>
</evidence>
<evidence type="ECO:0000259" key="3">
    <source>
        <dbReference type="SMART" id="SM00967"/>
    </source>
</evidence>
<dbReference type="Pfam" id="PF08032">
    <property type="entry name" value="SpoU_sub_bind"/>
    <property type="match status" value="1"/>
</dbReference>
<dbReference type="InterPro" id="IPR013123">
    <property type="entry name" value="SpoU_subst-bd"/>
</dbReference>
<reference evidence="4 5" key="1">
    <citation type="submission" date="2021-05" db="EMBL/GenBank/DDBJ databases">
        <title>The draft genome of Geobacter luticola JCM 17780.</title>
        <authorList>
            <person name="Xu Z."/>
            <person name="Masuda Y."/>
            <person name="Itoh H."/>
            <person name="Senoo K."/>
        </authorList>
    </citation>
    <scope>NUCLEOTIDE SEQUENCE [LARGE SCALE GENOMIC DNA]</scope>
    <source>
        <strain evidence="4 5">JCM 17780</strain>
    </source>
</reference>
<gene>
    <name evidence="4" type="primary">rlmB</name>
    <name evidence="4" type="ORF">KI810_13410</name>
</gene>
<dbReference type="Proteomes" id="UP000756860">
    <property type="component" value="Unassembled WGS sequence"/>
</dbReference>
<dbReference type="InterPro" id="IPR029028">
    <property type="entry name" value="Alpha/beta_knot_MTases"/>
</dbReference>
<dbReference type="InterPro" id="IPR001537">
    <property type="entry name" value="SpoU_MeTrfase"/>
</dbReference>
<feature type="domain" description="RNA 2-O ribose methyltransferase substrate binding" evidence="3">
    <location>
        <begin position="5"/>
        <end position="80"/>
    </location>
</feature>
<name>A0ABS5SHC3_9BACT</name>
<accession>A0ABS5SHC3</accession>
<organism evidence="4 5">
    <name type="scientific">Geomobilimonas luticola</name>
    <dbReference type="NCBI Taxonomy" id="1114878"/>
    <lineage>
        <taxon>Bacteria</taxon>
        <taxon>Pseudomonadati</taxon>
        <taxon>Thermodesulfobacteriota</taxon>
        <taxon>Desulfuromonadia</taxon>
        <taxon>Geobacterales</taxon>
        <taxon>Geobacteraceae</taxon>
        <taxon>Geomobilimonas</taxon>
    </lineage>
</organism>
<protein>
    <submittedName>
        <fullName evidence="4">23S rRNA (Guanosine(2251)-2'-O)-methyltransferase RlmB</fullName>
    </submittedName>
</protein>
<proteinExistence type="predicted"/>
<evidence type="ECO:0000313" key="5">
    <source>
        <dbReference type="Proteomes" id="UP000756860"/>
    </source>
</evidence>
<keyword evidence="2" id="KW-0808">Transferase</keyword>
<evidence type="ECO:0000256" key="2">
    <source>
        <dbReference type="ARBA" id="ARBA00022679"/>
    </source>
</evidence>
<dbReference type="RefSeq" id="WP_214176073.1">
    <property type="nucleotide sequence ID" value="NZ_JAHCVK010000007.1"/>
</dbReference>
<dbReference type="SUPFAM" id="SSF55315">
    <property type="entry name" value="L30e-like"/>
    <property type="match status" value="1"/>
</dbReference>